<evidence type="ECO:0000256" key="1">
    <source>
        <dbReference type="ARBA" id="ARBA00004651"/>
    </source>
</evidence>
<feature type="transmembrane region" description="Helical" evidence="8">
    <location>
        <begin position="177"/>
        <end position="203"/>
    </location>
</feature>
<evidence type="ECO:0000256" key="2">
    <source>
        <dbReference type="ARBA" id="ARBA00022475"/>
    </source>
</evidence>
<feature type="transmembrane region" description="Helical" evidence="8">
    <location>
        <begin position="58"/>
        <end position="75"/>
    </location>
</feature>
<dbReference type="STRING" id="1618572.UT17_C0004G0199"/>
<gene>
    <name evidence="9" type="ORF">UT17_C0004G0199</name>
</gene>
<keyword evidence="6 8" id="KW-0472">Membrane</keyword>
<dbReference type="GO" id="GO:0016758">
    <property type="term" value="F:hexosyltransferase activity"/>
    <property type="evidence" value="ECO:0007669"/>
    <property type="project" value="InterPro"/>
</dbReference>
<comment type="similarity">
    <text evidence="7">Belongs to the glycosyltransferase 87 family.</text>
</comment>
<feature type="transmembrane region" description="Helical" evidence="8">
    <location>
        <begin position="311"/>
        <end position="329"/>
    </location>
</feature>
<feature type="transmembrane region" description="Helical" evidence="8">
    <location>
        <begin position="246"/>
        <end position="265"/>
    </location>
</feature>
<protein>
    <submittedName>
        <fullName evidence="9">Mannosyltransferase</fullName>
    </submittedName>
</protein>
<feature type="transmembrane region" description="Helical" evidence="8">
    <location>
        <begin position="341"/>
        <end position="360"/>
    </location>
</feature>
<dbReference type="GO" id="GO:0005886">
    <property type="term" value="C:plasma membrane"/>
    <property type="evidence" value="ECO:0007669"/>
    <property type="project" value="UniProtKB-SubCell"/>
</dbReference>
<evidence type="ECO:0000256" key="3">
    <source>
        <dbReference type="ARBA" id="ARBA00022679"/>
    </source>
</evidence>
<proteinExistence type="inferred from homology"/>
<dbReference type="Proteomes" id="UP000034774">
    <property type="component" value="Unassembled WGS sequence"/>
</dbReference>
<keyword evidence="4 8" id="KW-0812">Transmembrane</keyword>
<keyword evidence="2" id="KW-1003">Cell membrane</keyword>
<evidence type="ECO:0000256" key="5">
    <source>
        <dbReference type="ARBA" id="ARBA00022989"/>
    </source>
</evidence>
<accession>A0A0G0PR47</accession>
<name>A0A0G0PR47_9BACT</name>
<keyword evidence="3 9" id="KW-0808">Transferase</keyword>
<dbReference type="Pfam" id="PF09594">
    <property type="entry name" value="GT87"/>
    <property type="match status" value="1"/>
</dbReference>
<keyword evidence="9" id="KW-0328">Glycosyltransferase</keyword>
<feature type="transmembrane region" description="Helical" evidence="8">
    <location>
        <begin position="139"/>
        <end position="171"/>
    </location>
</feature>
<evidence type="ECO:0000256" key="7">
    <source>
        <dbReference type="ARBA" id="ARBA00024033"/>
    </source>
</evidence>
<organism evidence="9 10">
    <name type="scientific">Candidatus Woesebacteria bacterium GW2011_GWB1_39_10</name>
    <dbReference type="NCBI Taxonomy" id="1618572"/>
    <lineage>
        <taxon>Bacteria</taxon>
        <taxon>Candidatus Woeseibacteriota</taxon>
    </lineage>
</organism>
<dbReference type="AlphaFoldDB" id="A0A0G0PR47"/>
<sequence>MKRLLILAIVLRLLVAGFLFHPDIKTINFQASFLKTGVFNIYTYLVDNKKSLTLKDDFVYFPLTYFTVGGYQWAASGVLGKGFDSWLADAGSYSAVENPNIFKYLVTLKLPYLVLDVLIAFLLMKFFEDKEEKKKAFVFWLFNPFTIIIIYVFSNIDIFSVILTVLSFLMIKKQKLFSAAIFLGLASGFKLYPLLFIPFLFLAGRNLKEKAILSVTPLITFGIIILPFISSAFFQSALVSGLTTGIFTSDFATLALSLLFFYVALFDKKINLFNYWVSMFLIIFSFALFHVQWLLWIVPFLVILCIKKPDLSRLIFFLGAIAFVVPLLFQDRYMSISLFRIYSTWFDMLPTPFTLVQKVYDPLNFQFVFHSILAAGNLVMIYKLFKEDDVNDNII</sequence>
<reference evidence="9 10" key="1">
    <citation type="journal article" date="2015" name="Nature">
        <title>rRNA introns, odd ribosomes, and small enigmatic genomes across a large radiation of phyla.</title>
        <authorList>
            <person name="Brown C.T."/>
            <person name="Hug L.A."/>
            <person name="Thomas B.C."/>
            <person name="Sharon I."/>
            <person name="Castelle C.J."/>
            <person name="Singh A."/>
            <person name="Wilkins M.J."/>
            <person name="Williams K.H."/>
            <person name="Banfield J.F."/>
        </authorList>
    </citation>
    <scope>NUCLEOTIDE SEQUENCE [LARGE SCALE GENOMIC DNA]</scope>
</reference>
<dbReference type="EMBL" id="LBVU01000004">
    <property type="protein sequence ID" value="KKQ91851.1"/>
    <property type="molecule type" value="Genomic_DNA"/>
</dbReference>
<comment type="caution">
    <text evidence="9">The sequence shown here is derived from an EMBL/GenBank/DDBJ whole genome shotgun (WGS) entry which is preliminary data.</text>
</comment>
<evidence type="ECO:0000256" key="6">
    <source>
        <dbReference type="ARBA" id="ARBA00023136"/>
    </source>
</evidence>
<feature type="transmembrane region" description="Helical" evidence="8">
    <location>
        <begin position="110"/>
        <end position="127"/>
    </location>
</feature>
<keyword evidence="5 8" id="KW-1133">Transmembrane helix</keyword>
<evidence type="ECO:0000313" key="10">
    <source>
        <dbReference type="Proteomes" id="UP000034774"/>
    </source>
</evidence>
<comment type="subcellular location">
    <subcellularLocation>
        <location evidence="1">Cell membrane</location>
        <topology evidence="1">Multi-pass membrane protein</topology>
    </subcellularLocation>
</comment>
<evidence type="ECO:0000256" key="4">
    <source>
        <dbReference type="ARBA" id="ARBA00022692"/>
    </source>
</evidence>
<dbReference type="InterPro" id="IPR018584">
    <property type="entry name" value="GT87"/>
</dbReference>
<feature type="transmembrane region" description="Helical" evidence="8">
    <location>
        <begin position="215"/>
        <end position="234"/>
    </location>
</feature>
<feature type="transmembrane region" description="Helical" evidence="8">
    <location>
        <begin position="366"/>
        <end position="385"/>
    </location>
</feature>
<feature type="transmembrane region" description="Helical" evidence="8">
    <location>
        <begin position="272"/>
        <end position="291"/>
    </location>
</feature>
<feature type="transmembrane region" description="Helical" evidence="8">
    <location>
        <begin position="26"/>
        <end position="46"/>
    </location>
</feature>
<evidence type="ECO:0000256" key="8">
    <source>
        <dbReference type="SAM" id="Phobius"/>
    </source>
</evidence>
<evidence type="ECO:0000313" key="9">
    <source>
        <dbReference type="EMBL" id="KKQ91851.1"/>
    </source>
</evidence>